<dbReference type="SUPFAM" id="SSF54913">
    <property type="entry name" value="GlnB-like"/>
    <property type="match status" value="1"/>
</dbReference>
<evidence type="ECO:0000256" key="7">
    <source>
        <dbReference type="ARBA" id="ARBA00022490"/>
    </source>
</evidence>
<dbReference type="Pfam" id="PF01634">
    <property type="entry name" value="HisG"/>
    <property type="match status" value="1"/>
</dbReference>
<keyword evidence="10 16" id="KW-0808">Transferase</keyword>
<dbReference type="NCBIfam" id="TIGR00070">
    <property type="entry name" value="hisG"/>
    <property type="match status" value="1"/>
</dbReference>
<dbReference type="InterPro" id="IPR011322">
    <property type="entry name" value="N-reg_PII-like_a/b"/>
</dbReference>
<evidence type="ECO:0000313" key="17">
    <source>
        <dbReference type="Proteomes" id="UP001219567"/>
    </source>
</evidence>
<dbReference type="InterPro" id="IPR013115">
    <property type="entry name" value="HisG_C"/>
</dbReference>
<feature type="domain" description="ATP phosphoribosyltransferase catalytic" evidence="14">
    <location>
        <begin position="62"/>
        <end position="176"/>
    </location>
</feature>
<dbReference type="InterPro" id="IPR015867">
    <property type="entry name" value="N-reg_PII/ATP_PRibTrfase_C"/>
</dbReference>
<name>A0AAJ5YUK3_9BASI</name>
<evidence type="ECO:0000259" key="15">
    <source>
        <dbReference type="Pfam" id="PF08029"/>
    </source>
</evidence>
<evidence type="ECO:0000259" key="14">
    <source>
        <dbReference type="Pfam" id="PF01634"/>
    </source>
</evidence>
<evidence type="ECO:0000256" key="8">
    <source>
        <dbReference type="ARBA" id="ARBA00022605"/>
    </source>
</evidence>
<organism evidence="16 17">
    <name type="scientific">Malassezia yamatoensis</name>
    <dbReference type="NCBI Taxonomy" id="253288"/>
    <lineage>
        <taxon>Eukaryota</taxon>
        <taxon>Fungi</taxon>
        <taxon>Dikarya</taxon>
        <taxon>Basidiomycota</taxon>
        <taxon>Ustilaginomycotina</taxon>
        <taxon>Malasseziomycetes</taxon>
        <taxon>Malasseziales</taxon>
        <taxon>Malasseziaceae</taxon>
        <taxon>Malassezia</taxon>
    </lineage>
</organism>
<comment type="pathway">
    <text evidence="3">Amino-acid biosynthesis; L-histidine biosynthesis; L-histidine from 5-phospho-alpha-D-ribose 1-diphosphate: step 1/9.</text>
</comment>
<dbReference type="EMBL" id="CP119944">
    <property type="protein sequence ID" value="WFC98961.1"/>
    <property type="molecule type" value="Genomic_DNA"/>
</dbReference>
<dbReference type="PANTHER" id="PTHR21403:SF8">
    <property type="entry name" value="ATP PHOSPHORIBOSYLTRANSFERASE"/>
    <property type="match status" value="1"/>
</dbReference>
<evidence type="ECO:0000256" key="13">
    <source>
        <dbReference type="ARBA" id="ARBA00023102"/>
    </source>
</evidence>
<dbReference type="AlphaFoldDB" id="A0AAJ5YUK3"/>
<dbReference type="Gene3D" id="3.30.70.120">
    <property type="match status" value="1"/>
</dbReference>
<gene>
    <name evidence="16" type="primary">HIS1</name>
    <name evidence="16" type="ORF">MYAM1_001695</name>
</gene>
<dbReference type="Pfam" id="PF08029">
    <property type="entry name" value="HisG_C"/>
    <property type="match status" value="1"/>
</dbReference>
<evidence type="ECO:0000256" key="5">
    <source>
        <dbReference type="ARBA" id="ARBA00011946"/>
    </source>
</evidence>
<reference evidence="16 17" key="1">
    <citation type="submission" date="2023-03" db="EMBL/GenBank/DDBJ databases">
        <title>Mating type loci evolution in Malassezia.</title>
        <authorList>
            <person name="Coelho M.A."/>
        </authorList>
    </citation>
    <scope>NUCLEOTIDE SEQUENCE [LARGE SCALE GENOMIC DNA]</scope>
    <source>
        <strain evidence="16 17">CBS 9725</strain>
    </source>
</reference>
<dbReference type="Gene3D" id="3.40.190.10">
    <property type="entry name" value="Periplasmic binding protein-like II"/>
    <property type="match status" value="2"/>
</dbReference>
<keyword evidence="17" id="KW-1185">Reference proteome</keyword>
<evidence type="ECO:0000256" key="3">
    <source>
        <dbReference type="ARBA" id="ARBA00004667"/>
    </source>
</evidence>
<dbReference type="Proteomes" id="UP001219567">
    <property type="component" value="Chromosome 2"/>
</dbReference>
<dbReference type="GO" id="GO:0005524">
    <property type="term" value="F:ATP binding"/>
    <property type="evidence" value="ECO:0007669"/>
    <property type="project" value="UniProtKB-KW"/>
</dbReference>
<dbReference type="InterPro" id="IPR013820">
    <property type="entry name" value="ATP_PRibTrfase_cat"/>
</dbReference>
<dbReference type="GO" id="GO:0005737">
    <property type="term" value="C:cytoplasm"/>
    <property type="evidence" value="ECO:0007669"/>
    <property type="project" value="UniProtKB-SubCell"/>
</dbReference>
<sequence length="322" mass="34954">MTQLLRPENLQDRLLFAIPKKGRLNETCLSLLSGADIQFKRAHRLDVALVKNLPIALVFLPAADIPHFVANGDVDLGVTGHDMVQEAGPAIANAIDEELALGFGKCQLQVQIPEASDTIKTVQDLVGKKVATSFDHLAGKYFGELDKQSGSDKSTTIAYLNGSVETACALGLADGIGMLLWIWLVRRIWKRALTSESGETMRACGLKPIATLLSSEAKLIRPKTPHARSDTALISLITARIRGVIAAKRYVLCQYNIPKVNISQALEITPGRRAATVSTLEESDWSAVSSMVTRDEVANIMDRLENVGATDILILSIDNCRV</sequence>
<evidence type="ECO:0000256" key="12">
    <source>
        <dbReference type="ARBA" id="ARBA00022840"/>
    </source>
</evidence>
<evidence type="ECO:0000256" key="10">
    <source>
        <dbReference type="ARBA" id="ARBA00022679"/>
    </source>
</evidence>
<evidence type="ECO:0000256" key="11">
    <source>
        <dbReference type="ARBA" id="ARBA00022741"/>
    </source>
</evidence>
<keyword evidence="12" id="KW-0067">ATP-binding</keyword>
<dbReference type="EC" id="2.4.2.17" evidence="5"/>
<dbReference type="GO" id="GO:0000287">
    <property type="term" value="F:magnesium ion binding"/>
    <property type="evidence" value="ECO:0007669"/>
    <property type="project" value="InterPro"/>
</dbReference>
<evidence type="ECO:0000256" key="2">
    <source>
        <dbReference type="ARBA" id="ARBA00004496"/>
    </source>
</evidence>
<dbReference type="GO" id="GO:0000105">
    <property type="term" value="P:L-histidine biosynthetic process"/>
    <property type="evidence" value="ECO:0007669"/>
    <property type="project" value="UniProtKB-KW"/>
</dbReference>
<accession>A0AAJ5YUK3</accession>
<keyword evidence="11" id="KW-0547">Nucleotide-binding</keyword>
<feature type="domain" description="Histidine biosynthesis HisG C-terminal" evidence="15">
    <location>
        <begin position="247"/>
        <end position="319"/>
    </location>
</feature>
<dbReference type="NCBIfam" id="TIGR03455">
    <property type="entry name" value="HisG_C-term"/>
    <property type="match status" value="1"/>
</dbReference>
<dbReference type="FunFam" id="3.40.190.10:FF:000082">
    <property type="entry name" value="ATP phosphoribosyltransferase"/>
    <property type="match status" value="1"/>
</dbReference>
<keyword evidence="13" id="KW-0368">Histidine biosynthesis</keyword>
<evidence type="ECO:0000256" key="1">
    <source>
        <dbReference type="ARBA" id="ARBA00000915"/>
    </source>
</evidence>
<dbReference type="GO" id="GO:0003879">
    <property type="term" value="F:ATP phosphoribosyltransferase activity"/>
    <property type="evidence" value="ECO:0007669"/>
    <property type="project" value="UniProtKB-EC"/>
</dbReference>
<comment type="subcellular location">
    <subcellularLocation>
        <location evidence="2">Cytoplasm</location>
    </subcellularLocation>
</comment>
<proteinExistence type="inferred from homology"/>
<keyword evidence="9 16" id="KW-0328">Glycosyltransferase</keyword>
<evidence type="ECO:0000256" key="4">
    <source>
        <dbReference type="ARBA" id="ARBA00009372"/>
    </source>
</evidence>
<dbReference type="InterPro" id="IPR001348">
    <property type="entry name" value="ATP_PRibTrfase_HisG"/>
</dbReference>
<evidence type="ECO:0000256" key="9">
    <source>
        <dbReference type="ARBA" id="ARBA00022676"/>
    </source>
</evidence>
<evidence type="ECO:0000256" key="6">
    <source>
        <dbReference type="ARBA" id="ARBA00020998"/>
    </source>
</evidence>
<comment type="catalytic activity">
    <reaction evidence="1">
        <text>1-(5-phospho-beta-D-ribosyl)-ATP + diphosphate = 5-phospho-alpha-D-ribose 1-diphosphate + ATP</text>
        <dbReference type="Rhea" id="RHEA:18473"/>
        <dbReference type="ChEBI" id="CHEBI:30616"/>
        <dbReference type="ChEBI" id="CHEBI:33019"/>
        <dbReference type="ChEBI" id="CHEBI:58017"/>
        <dbReference type="ChEBI" id="CHEBI:73183"/>
        <dbReference type="EC" id="2.4.2.17"/>
    </reaction>
</comment>
<keyword evidence="7" id="KW-0963">Cytoplasm</keyword>
<keyword evidence="8" id="KW-0028">Amino-acid biosynthesis</keyword>
<dbReference type="PANTHER" id="PTHR21403">
    <property type="entry name" value="ATP PHOSPHORIBOSYLTRANSFERASE ATP-PRTASE"/>
    <property type="match status" value="1"/>
</dbReference>
<evidence type="ECO:0000313" key="16">
    <source>
        <dbReference type="EMBL" id="WFC98961.1"/>
    </source>
</evidence>
<protein>
    <recommendedName>
        <fullName evidence="6">ATP phosphoribosyltransferase</fullName>
        <ecNumber evidence="5">2.4.2.17</ecNumber>
    </recommendedName>
</protein>
<dbReference type="SUPFAM" id="SSF53850">
    <property type="entry name" value="Periplasmic binding protein-like II"/>
    <property type="match status" value="1"/>
</dbReference>
<comment type="similarity">
    <text evidence="4">Belongs to the ATP phosphoribosyltransferase family.</text>
</comment>
<dbReference type="FunFam" id="3.30.70.120:FF:000003">
    <property type="entry name" value="ATP phosphoribosyltransferase"/>
    <property type="match status" value="1"/>
</dbReference>